<keyword evidence="1" id="KW-0732">Signal</keyword>
<protein>
    <recommendedName>
        <fullName evidence="3">Secreted protein</fullName>
    </recommendedName>
</protein>
<evidence type="ECO:0000256" key="1">
    <source>
        <dbReference type="SAM" id="SignalP"/>
    </source>
</evidence>
<organism evidence="2">
    <name type="scientific">Nonomuraea gerenzanensis</name>
    <dbReference type="NCBI Taxonomy" id="93944"/>
    <lineage>
        <taxon>Bacteria</taxon>
        <taxon>Bacillati</taxon>
        <taxon>Actinomycetota</taxon>
        <taxon>Actinomycetes</taxon>
        <taxon>Streptosporangiales</taxon>
        <taxon>Streptosporangiaceae</taxon>
        <taxon>Nonomuraea</taxon>
    </lineage>
</organism>
<name>A0A1M4ERW8_9ACTN</name>
<feature type="signal peptide" evidence="1">
    <location>
        <begin position="1"/>
        <end position="34"/>
    </location>
</feature>
<gene>
    <name evidence="2" type="ORF">BN4615_P10889</name>
</gene>
<evidence type="ECO:0008006" key="3">
    <source>
        <dbReference type="Google" id="ProtNLM"/>
    </source>
</evidence>
<accession>A0A1M4ERW8</accession>
<reference evidence="2" key="1">
    <citation type="submission" date="2016-04" db="EMBL/GenBank/DDBJ databases">
        <authorList>
            <person name="Evans L.H."/>
            <person name="Alamgir A."/>
            <person name="Owens N."/>
            <person name="Weber N.D."/>
            <person name="Virtaneva K."/>
            <person name="Barbian K."/>
            <person name="Babar A."/>
            <person name="Rosenke K."/>
        </authorList>
    </citation>
    <scope>NUCLEOTIDE SEQUENCE</scope>
    <source>
        <strain evidence="2">Nono1</strain>
    </source>
</reference>
<feature type="chain" id="PRO_5039034484" description="Secreted protein" evidence="1">
    <location>
        <begin position="35"/>
        <end position="201"/>
    </location>
</feature>
<sequence length="201" mass="21882">MVIPRVGGMHKRYLAVVAATGVAAATLLSSSLPAAATAPAQPLTFRGMTLYVPIQWVVHRFGGDVVQVVTGKCGKPQGWSTPECDAFYLLGPSYIKIGAEGFGPYTGKRPFYPSSDAQPCPFNDKWGEVIGPKVSRGLRQVGPGHKAAYNSWQATCVSYSSGKVHKRFTQREWYLPKSKILVVDQWSTPGLTDTLKHADWV</sequence>
<proteinExistence type="predicted"/>
<dbReference type="EMBL" id="LT559118">
    <property type="protein sequence ID" value="SBP01373.1"/>
    <property type="molecule type" value="Genomic_DNA"/>
</dbReference>
<evidence type="ECO:0000313" key="2">
    <source>
        <dbReference type="EMBL" id="SBP01373.1"/>
    </source>
</evidence>
<dbReference type="AlphaFoldDB" id="A0A1M4ERW8"/>